<name>A0ACB8XZP3_9ASTR</name>
<dbReference type="Proteomes" id="UP001056120">
    <property type="component" value="Linkage Group LG29"/>
</dbReference>
<keyword evidence="2" id="KW-1185">Reference proteome</keyword>
<reference evidence="1 2" key="2">
    <citation type="journal article" date="2022" name="Mol. Ecol. Resour.">
        <title>The genomes of chicory, endive, great burdock and yacon provide insights into Asteraceae paleo-polyploidization history and plant inulin production.</title>
        <authorList>
            <person name="Fan W."/>
            <person name="Wang S."/>
            <person name="Wang H."/>
            <person name="Wang A."/>
            <person name="Jiang F."/>
            <person name="Liu H."/>
            <person name="Zhao H."/>
            <person name="Xu D."/>
            <person name="Zhang Y."/>
        </authorList>
    </citation>
    <scope>NUCLEOTIDE SEQUENCE [LARGE SCALE GENOMIC DNA]</scope>
    <source>
        <strain evidence="2">cv. Yunnan</strain>
        <tissue evidence="1">Leaves</tissue>
    </source>
</reference>
<dbReference type="EMBL" id="CM042046">
    <property type="protein sequence ID" value="KAI3676708.1"/>
    <property type="molecule type" value="Genomic_DNA"/>
</dbReference>
<sequence length="152" mass="17236">MKKIPLIGEVQFGGSRNNGDREVPSIPTDRSNNNGGNGSRRNMEMMISTNSRRWRRRLLDLGGCGGRSQRRKEVIVGFPARWFGGGFFSVAWLWQSSKPKERGIHLHLPSSAPTTPKSKSRRRHLRAEIITSIFYLRLFAEFTVSFTLASSE</sequence>
<evidence type="ECO:0000313" key="1">
    <source>
        <dbReference type="EMBL" id="KAI3676708.1"/>
    </source>
</evidence>
<reference evidence="2" key="1">
    <citation type="journal article" date="2022" name="Mol. Ecol. Resour.">
        <title>The genomes of chicory, endive, great burdock and yacon provide insights into Asteraceae palaeo-polyploidization history and plant inulin production.</title>
        <authorList>
            <person name="Fan W."/>
            <person name="Wang S."/>
            <person name="Wang H."/>
            <person name="Wang A."/>
            <person name="Jiang F."/>
            <person name="Liu H."/>
            <person name="Zhao H."/>
            <person name="Xu D."/>
            <person name="Zhang Y."/>
        </authorList>
    </citation>
    <scope>NUCLEOTIDE SEQUENCE [LARGE SCALE GENOMIC DNA]</scope>
    <source>
        <strain evidence="2">cv. Yunnan</strain>
    </source>
</reference>
<organism evidence="1 2">
    <name type="scientific">Smallanthus sonchifolius</name>
    <dbReference type="NCBI Taxonomy" id="185202"/>
    <lineage>
        <taxon>Eukaryota</taxon>
        <taxon>Viridiplantae</taxon>
        <taxon>Streptophyta</taxon>
        <taxon>Embryophyta</taxon>
        <taxon>Tracheophyta</taxon>
        <taxon>Spermatophyta</taxon>
        <taxon>Magnoliopsida</taxon>
        <taxon>eudicotyledons</taxon>
        <taxon>Gunneridae</taxon>
        <taxon>Pentapetalae</taxon>
        <taxon>asterids</taxon>
        <taxon>campanulids</taxon>
        <taxon>Asterales</taxon>
        <taxon>Asteraceae</taxon>
        <taxon>Asteroideae</taxon>
        <taxon>Heliantheae alliance</taxon>
        <taxon>Millerieae</taxon>
        <taxon>Smallanthus</taxon>
    </lineage>
</organism>
<evidence type="ECO:0000313" key="2">
    <source>
        <dbReference type="Proteomes" id="UP001056120"/>
    </source>
</evidence>
<proteinExistence type="predicted"/>
<protein>
    <submittedName>
        <fullName evidence="1">Uncharacterized protein</fullName>
    </submittedName>
</protein>
<comment type="caution">
    <text evidence="1">The sequence shown here is derived from an EMBL/GenBank/DDBJ whole genome shotgun (WGS) entry which is preliminary data.</text>
</comment>
<accession>A0ACB8XZP3</accession>
<gene>
    <name evidence="1" type="ORF">L1987_86321</name>
</gene>